<proteinExistence type="predicted"/>
<dbReference type="InParanoid" id="A0A0C3DJP7"/>
<gene>
    <name evidence="1" type="ORF">SCLCIDRAFT_29737</name>
</gene>
<dbReference type="EMBL" id="KN822119">
    <property type="protein sequence ID" value="KIM56301.1"/>
    <property type="molecule type" value="Genomic_DNA"/>
</dbReference>
<reference evidence="1 2" key="1">
    <citation type="submission" date="2014-04" db="EMBL/GenBank/DDBJ databases">
        <authorList>
            <consortium name="DOE Joint Genome Institute"/>
            <person name="Kuo A."/>
            <person name="Kohler A."/>
            <person name="Nagy L.G."/>
            <person name="Floudas D."/>
            <person name="Copeland A."/>
            <person name="Barry K.W."/>
            <person name="Cichocki N."/>
            <person name="Veneault-Fourrey C."/>
            <person name="LaButti K."/>
            <person name="Lindquist E.A."/>
            <person name="Lipzen A."/>
            <person name="Lundell T."/>
            <person name="Morin E."/>
            <person name="Murat C."/>
            <person name="Sun H."/>
            <person name="Tunlid A."/>
            <person name="Henrissat B."/>
            <person name="Grigoriev I.V."/>
            <person name="Hibbett D.S."/>
            <person name="Martin F."/>
            <person name="Nordberg H.P."/>
            <person name="Cantor M.N."/>
            <person name="Hua S.X."/>
        </authorList>
    </citation>
    <scope>NUCLEOTIDE SEQUENCE [LARGE SCALE GENOMIC DNA]</scope>
    <source>
        <strain evidence="1 2">Foug A</strain>
    </source>
</reference>
<keyword evidence="2" id="KW-1185">Reference proteome</keyword>
<accession>A0A0C3DJP7</accession>
<name>A0A0C3DJP7_9AGAM</name>
<dbReference type="Proteomes" id="UP000053989">
    <property type="component" value="Unassembled WGS sequence"/>
</dbReference>
<evidence type="ECO:0000313" key="1">
    <source>
        <dbReference type="EMBL" id="KIM56301.1"/>
    </source>
</evidence>
<dbReference type="OrthoDB" id="10399485at2759"/>
<evidence type="ECO:0000313" key="2">
    <source>
        <dbReference type="Proteomes" id="UP000053989"/>
    </source>
</evidence>
<sequence length="250" mass="28103">MSPTGTFQSPTIAREPTYSISICSAERTSRTGVFPIAIPPTTIFTANASSIFDHQENGVSIWIMFGPHRAWLFQTIRGCQWQSWVSQVDDVGLDAYIEEDAAIYLTPPDVFPFDSYRAVDHESCDSDSESDGTTVGSPSLPYDPSRITYTINILRSQEGQIYHEALIPIENPLEDLLACNTYYIFDGQDSISIWIRSQPDASPHHCQCIRRRSKMDLAWINEVDWPALNSKINEGVVISLTPPYVFPFEA</sequence>
<dbReference type="AlphaFoldDB" id="A0A0C3DJP7"/>
<dbReference type="HOGENOM" id="CLU_1111910_0_0_1"/>
<protein>
    <submittedName>
        <fullName evidence="1">Uncharacterized protein</fullName>
    </submittedName>
</protein>
<organism evidence="1 2">
    <name type="scientific">Scleroderma citrinum Foug A</name>
    <dbReference type="NCBI Taxonomy" id="1036808"/>
    <lineage>
        <taxon>Eukaryota</taxon>
        <taxon>Fungi</taxon>
        <taxon>Dikarya</taxon>
        <taxon>Basidiomycota</taxon>
        <taxon>Agaricomycotina</taxon>
        <taxon>Agaricomycetes</taxon>
        <taxon>Agaricomycetidae</taxon>
        <taxon>Boletales</taxon>
        <taxon>Sclerodermatineae</taxon>
        <taxon>Sclerodermataceae</taxon>
        <taxon>Scleroderma</taxon>
    </lineage>
</organism>
<reference evidence="2" key="2">
    <citation type="submission" date="2015-01" db="EMBL/GenBank/DDBJ databases">
        <title>Evolutionary Origins and Diversification of the Mycorrhizal Mutualists.</title>
        <authorList>
            <consortium name="DOE Joint Genome Institute"/>
            <consortium name="Mycorrhizal Genomics Consortium"/>
            <person name="Kohler A."/>
            <person name="Kuo A."/>
            <person name="Nagy L.G."/>
            <person name="Floudas D."/>
            <person name="Copeland A."/>
            <person name="Barry K.W."/>
            <person name="Cichocki N."/>
            <person name="Veneault-Fourrey C."/>
            <person name="LaButti K."/>
            <person name="Lindquist E.A."/>
            <person name="Lipzen A."/>
            <person name="Lundell T."/>
            <person name="Morin E."/>
            <person name="Murat C."/>
            <person name="Riley R."/>
            <person name="Ohm R."/>
            <person name="Sun H."/>
            <person name="Tunlid A."/>
            <person name="Henrissat B."/>
            <person name="Grigoriev I.V."/>
            <person name="Hibbett D.S."/>
            <person name="Martin F."/>
        </authorList>
    </citation>
    <scope>NUCLEOTIDE SEQUENCE [LARGE SCALE GENOMIC DNA]</scope>
    <source>
        <strain evidence="2">Foug A</strain>
    </source>
</reference>